<evidence type="ECO:0000313" key="1">
    <source>
        <dbReference type="EMBL" id="DAD70890.1"/>
    </source>
</evidence>
<accession>A0A8S5LLW8</accession>
<dbReference type="EMBL" id="BK015871">
    <property type="protein sequence ID" value="DAD70890.1"/>
    <property type="molecule type" value="Genomic_DNA"/>
</dbReference>
<proteinExistence type="predicted"/>
<name>A0A8S5LLW8_9CAUD</name>
<protein>
    <submittedName>
        <fullName evidence="1">Uncharacterized protein</fullName>
    </submittedName>
</protein>
<reference evidence="1" key="1">
    <citation type="journal article" date="2021" name="Proc. Natl. Acad. Sci. U.S.A.">
        <title>A Catalog of Tens of Thousands of Viruses from Human Metagenomes Reveals Hidden Associations with Chronic Diseases.</title>
        <authorList>
            <person name="Tisza M.J."/>
            <person name="Buck C.B."/>
        </authorList>
    </citation>
    <scope>NUCLEOTIDE SEQUENCE</scope>
    <source>
        <strain evidence="1">Ctvok7</strain>
    </source>
</reference>
<organism evidence="1">
    <name type="scientific">Siphoviridae sp. ctvok7</name>
    <dbReference type="NCBI Taxonomy" id="2827596"/>
    <lineage>
        <taxon>Viruses</taxon>
        <taxon>Duplodnaviria</taxon>
        <taxon>Heunggongvirae</taxon>
        <taxon>Uroviricota</taxon>
        <taxon>Caudoviricetes</taxon>
    </lineage>
</organism>
<sequence>MTETEQRYARYMLQCEDAELPLIMAAKAKGGRRTVKPEMIEAILKALDKGLRVELLKDKDGNIKAQTISRKLLK</sequence>